<evidence type="ECO:0000256" key="2">
    <source>
        <dbReference type="SAM" id="SignalP"/>
    </source>
</evidence>
<evidence type="ECO:0000313" key="3">
    <source>
        <dbReference type="EMBL" id="GMG87934.1"/>
    </source>
</evidence>
<keyword evidence="1" id="KW-0378">Hydrolase</keyword>
<evidence type="ECO:0000256" key="1">
    <source>
        <dbReference type="ARBA" id="ARBA00022801"/>
    </source>
</evidence>
<dbReference type="PROSITE" id="PS51257">
    <property type="entry name" value="PROKAR_LIPOPROTEIN"/>
    <property type="match status" value="1"/>
</dbReference>
<sequence>MRRSAAARRLKLALAIASCTAAITACSPAPEADCPEAAAGACLDSLNDISIEQLRARTYGTHMQLLERAEAEDSDGSFDTLLAGYDSDGLNVYTRIDVPRGEAPEGGYPVVVFGHGWVGIDKAPDYHLGLKSGYFYGELVQHFASRGYVVLTPGYRGHGTVAGKPADGIEFMQAWDNGSYLAPSFYAIDLVNLLQGVDKLPALNWDTFGIEPPSVNTDRIALVAHSQGGDAALTALAITGDNPNTPRSFSHASIWAGNIADKFTQANFFGPMGKTAQAFLSGDGSWTGTATSTSGATNPDFVFGYPQDWIATPHPAEWTWQKDSFPIESVELALQQKYEEMYRAIDRYALDISAPTFAVARSESGTLTVQNDPRVENALEKISAYRDTRHLHTPLALHFSDRDYYSPPAWNHDLQQRLSQQGVTSYAFEYPGTNHSLKISEHRWYSPEGTVAGFPCALARDLAFFSGEKPDTIHCDTTAQAQDKD</sequence>
<dbReference type="SUPFAM" id="SSF53474">
    <property type="entry name" value="alpha/beta-Hydrolases"/>
    <property type="match status" value="1"/>
</dbReference>
<accession>A0ABQ6M0V5</accession>
<dbReference type="InterPro" id="IPR029058">
    <property type="entry name" value="AB_hydrolase_fold"/>
</dbReference>
<comment type="caution">
    <text evidence="3">The sequence shown here is derived from an EMBL/GenBank/DDBJ whole genome shotgun (WGS) entry which is preliminary data.</text>
</comment>
<dbReference type="InterPro" id="IPR050261">
    <property type="entry name" value="FrsA_esterase"/>
</dbReference>
<feature type="chain" id="PRO_5046969015" description="Alpha/beta hydrolase" evidence="2">
    <location>
        <begin position="22"/>
        <end position="485"/>
    </location>
</feature>
<evidence type="ECO:0008006" key="5">
    <source>
        <dbReference type="Google" id="ProtNLM"/>
    </source>
</evidence>
<reference evidence="3 4" key="1">
    <citation type="submission" date="2023-04" db="EMBL/GenBank/DDBJ databases">
        <title>Marinobulbifer ophiurae gen. nov., sp. Nov., isolate from tissue of brittle star Ophioplocus japonicus.</title>
        <authorList>
            <person name="Kawano K."/>
            <person name="Sawayama S."/>
            <person name="Nakagawa S."/>
        </authorList>
    </citation>
    <scope>NUCLEOTIDE SEQUENCE [LARGE SCALE GENOMIC DNA]</scope>
    <source>
        <strain evidence="3 4">NKW57</strain>
    </source>
</reference>
<evidence type="ECO:0000313" key="4">
    <source>
        <dbReference type="Proteomes" id="UP001224392"/>
    </source>
</evidence>
<feature type="signal peptide" evidence="2">
    <location>
        <begin position="1"/>
        <end position="21"/>
    </location>
</feature>
<keyword evidence="2" id="KW-0732">Signal</keyword>
<dbReference type="PANTHER" id="PTHR22946:SF9">
    <property type="entry name" value="POLYKETIDE TRANSFERASE AF380"/>
    <property type="match status" value="1"/>
</dbReference>
<name>A0ABQ6M0V5_9GAMM</name>
<dbReference type="Gene3D" id="3.40.50.1820">
    <property type="entry name" value="alpha/beta hydrolase"/>
    <property type="match status" value="1"/>
</dbReference>
<dbReference type="EMBL" id="BSYJ01000004">
    <property type="protein sequence ID" value="GMG87934.1"/>
    <property type="molecule type" value="Genomic_DNA"/>
</dbReference>
<dbReference type="Proteomes" id="UP001224392">
    <property type="component" value="Unassembled WGS sequence"/>
</dbReference>
<gene>
    <name evidence="3" type="ORF">MNKW57_22550</name>
</gene>
<keyword evidence="4" id="KW-1185">Reference proteome</keyword>
<proteinExistence type="predicted"/>
<dbReference type="PANTHER" id="PTHR22946">
    <property type="entry name" value="DIENELACTONE HYDROLASE DOMAIN-CONTAINING PROTEIN-RELATED"/>
    <property type="match status" value="1"/>
</dbReference>
<protein>
    <recommendedName>
        <fullName evidence="5">Alpha/beta hydrolase</fullName>
    </recommendedName>
</protein>
<organism evidence="3 4">
    <name type="scientific">Biformimicrobium ophioploci</name>
    <dbReference type="NCBI Taxonomy" id="3036711"/>
    <lineage>
        <taxon>Bacteria</taxon>
        <taxon>Pseudomonadati</taxon>
        <taxon>Pseudomonadota</taxon>
        <taxon>Gammaproteobacteria</taxon>
        <taxon>Cellvibrionales</taxon>
        <taxon>Microbulbiferaceae</taxon>
        <taxon>Biformimicrobium</taxon>
    </lineage>
</organism>